<comment type="caution">
    <text evidence="4">The sequence shown here is derived from an EMBL/GenBank/DDBJ whole genome shotgun (WGS) entry which is preliminary data.</text>
</comment>
<protein>
    <submittedName>
        <fullName evidence="4">GNAT family N-acetyltransferase</fullName>
    </submittedName>
</protein>
<dbReference type="OrthoDB" id="9803233at2"/>
<accession>A0A2S7N581</accession>
<reference evidence="4 5" key="1">
    <citation type="submission" date="2017-12" db="EMBL/GenBank/DDBJ databases">
        <title>Taxonomic description and draft genome of Pradoshia cofamensis Gen. nov., sp. nov., a thermotolerant bacillale isolated from anterior gut of earthworm Eisenia fetida.</title>
        <authorList>
            <person name="Saha T."/>
            <person name="Chakraborty R."/>
        </authorList>
    </citation>
    <scope>NUCLEOTIDE SEQUENCE [LARGE SCALE GENOMIC DNA]</scope>
    <source>
        <strain evidence="4 5">EAG3</strain>
    </source>
</reference>
<evidence type="ECO:0000256" key="1">
    <source>
        <dbReference type="ARBA" id="ARBA00022679"/>
    </source>
</evidence>
<organism evidence="4 5">
    <name type="scientific">Pradoshia eiseniae</name>
    <dbReference type="NCBI Taxonomy" id="2064768"/>
    <lineage>
        <taxon>Bacteria</taxon>
        <taxon>Bacillati</taxon>
        <taxon>Bacillota</taxon>
        <taxon>Bacilli</taxon>
        <taxon>Bacillales</taxon>
        <taxon>Bacillaceae</taxon>
        <taxon>Pradoshia</taxon>
    </lineage>
</organism>
<dbReference type="AlphaFoldDB" id="A0A2S7N581"/>
<dbReference type="Proteomes" id="UP000239663">
    <property type="component" value="Unassembled WGS sequence"/>
</dbReference>
<evidence type="ECO:0000259" key="3">
    <source>
        <dbReference type="PROSITE" id="PS51186"/>
    </source>
</evidence>
<dbReference type="PANTHER" id="PTHR43877:SF5">
    <property type="entry name" value="BLL8307 PROTEIN"/>
    <property type="match status" value="1"/>
</dbReference>
<evidence type="ECO:0000313" key="4">
    <source>
        <dbReference type="EMBL" id="PQD97232.1"/>
    </source>
</evidence>
<keyword evidence="5" id="KW-1185">Reference proteome</keyword>
<dbReference type="PANTHER" id="PTHR43877">
    <property type="entry name" value="AMINOALKYLPHOSPHONATE N-ACETYLTRANSFERASE-RELATED-RELATED"/>
    <property type="match status" value="1"/>
</dbReference>
<dbReference type="InterPro" id="IPR050832">
    <property type="entry name" value="Bact_Acetyltransf"/>
</dbReference>
<dbReference type="SUPFAM" id="SSF55729">
    <property type="entry name" value="Acyl-CoA N-acyltransferases (Nat)"/>
    <property type="match status" value="1"/>
</dbReference>
<dbReference type="PROSITE" id="PS51186">
    <property type="entry name" value="GNAT"/>
    <property type="match status" value="1"/>
</dbReference>
<evidence type="ECO:0000313" key="5">
    <source>
        <dbReference type="Proteomes" id="UP000239663"/>
    </source>
</evidence>
<proteinExistence type="predicted"/>
<sequence>MEIKLDDLSGSEMAALIMEHLAGMSLTSPPESVHALGLEELKKADVTVWSAWENGNLLGCGALKELDETHGEIKSMRTSAAHMRKGVARQLLKHIIDEARMRRYARLSLETGSMEAFYPAQKLYESFGFRYCLPFADYLEDPNSVFMTMELGAKEEE</sequence>
<dbReference type="Pfam" id="PF00583">
    <property type="entry name" value="Acetyltransf_1"/>
    <property type="match status" value="1"/>
</dbReference>
<gene>
    <name evidence="4" type="ORF">CYL18_01790</name>
</gene>
<dbReference type="EMBL" id="PKOZ01000001">
    <property type="protein sequence ID" value="PQD97232.1"/>
    <property type="molecule type" value="Genomic_DNA"/>
</dbReference>
<dbReference type="InterPro" id="IPR000182">
    <property type="entry name" value="GNAT_dom"/>
</dbReference>
<name>A0A2S7N581_9BACI</name>
<dbReference type="Gene3D" id="3.40.630.30">
    <property type="match status" value="1"/>
</dbReference>
<dbReference type="RefSeq" id="WP_104848324.1">
    <property type="nucleotide sequence ID" value="NZ_PKOZ01000001.1"/>
</dbReference>
<dbReference type="InterPro" id="IPR016181">
    <property type="entry name" value="Acyl_CoA_acyltransferase"/>
</dbReference>
<keyword evidence="2" id="KW-0012">Acyltransferase</keyword>
<evidence type="ECO:0000256" key="2">
    <source>
        <dbReference type="ARBA" id="ARBA00023315"/>
    </source>
</evidence>
<feature type="domain" description="N-acetyltransferase" evidence="3">
    <location>
        <begin position="3"/>
        <end position="152"/>
    </location>
</feature>
<dbReference type="GO" id="GO:0016747">
    <property type="term" value="F:acyltransferase activity, transferring groups other than amino-acyl groups"/>
    <property type="evidence" value="ECO:0007669"/>
    <property type="project" value="InterPro"/>
</dbReference>
<dbReference type="CDD" id="cd04301">
    <property type="entry name" value="NAT_SF"/>
    <property type="match status" value="1"/>
</dbReference>
<keyword evidence="1 4" id="KW-0808">Transferase</keyword>